<reference evidence="1 2" key="1">
    <citation type="journal article" date="2010" name="Nature">
        <title>Perigord black truffle genome uncovers evolutionary origins and mechanisms of symbiosis.</title>
        <authorList>
            <person name="Martin F."/>
            <person name="Kohler A."/>
            <person name="Murat C."/>
            <person name="Balestrini R."/>
            <person name="Coutinho P.M."/>
            <person name="Jaillon O."/>
            <person name="Montanini B."/>
            <person name="Morin E."/>
            <person name="Noel B."/>
            <person name="Percudani R."/>
            <person name="Porcel B."/>
            <person name="Rubini A."/>
            <person name="Amicucci A."/>
            <person name="Amselem J."/>
            <person name="Anthouard V."/>
            <person name="Arcioni S."/>
            <person name="Artiguenave F."/>
            <person name="Aury J.M."/>
            <person name="Ballario P."/>
            <person name="Bolchi A."/>
            <person name="Brenna A."/>
            <person name="Brun A."/>
            <person name="Buee M."/>
            <person name="Cantarel B."/>
            <person name="Chevalier G."/>
            <person name="Couloux A."/>
            <person name="Da Silva C."/>
            <person name="Denoeud F."/>
            <person name="Duplessis S."/>
            <person name="Ghignone S."/>
            <person name="Hilselberger B."/>
            <person name="Iotti M."/>
            <person name="Marcais B."/>
            <person name="Mello A."/>
            <person name="Miranda M."/>
            <person name="Pacioni G."/>
            <person name="Quesneville H."/>
            <person name="Riccioni C."/>
            <person name="Ruotolo R."/>
            <person name="Splivallo R."/>
            <person name="Stocchi V."/>
            <person name="Tisserant E."/>
            <person name="Viscomi A.R."/>
            <person name="Zambonelli A."/>
            <person name="Zampieri E."/>
            <person name="Henrissat B."/>
            <person name="Lebrun M.H."/>
            <person name="Paolocci F."/>
            <person name="Bonfante P."/>
            <person name="Ottonello S."/>
            <person name="Wincker P."/>
        </authorList>
    </citation>
    <scope>NUCLEOTIDE SEQUENCE [LARGE SCALE GENOMIC DNA]</scope>
    <source>
        <strain evidence="1 2">Mel28</strain>
    </source>
</reference>
<name>D5GP38_TUBMM</name>
<accession>D5GP38</accession>
<evidence type="ECO:0000313" key="1">
    <source>
        <dbReference type="EMBL" id="CAZ86281.1"/>
    </source>
</evidence>
<sequence>MDLFFFFSGKRLCGPPFFAYGTRQKIVHTLESGVI</sequence>
<gene>
    <name evidence="1" type="ORF">GSTUM_00011661001</name>
</gene>
<dbReference type="KEGG" id="tml:GSTUM_00011661001"/>
<dbReference type="AlphaFoldDB" id="D5GP38"/>
<dbReference type="RefSeq" id="XP_002842090.1">
    <property type="nucleotide sequence ID" value="XM_002842044.1"/>
</dbReference>
<dbReference type="Proteomes" id="UP000006911">
    <property type="component" value="Unassembled WGS sequence"/>
</dbReference>
<dbReference type="HOGENOM" id="CLU_3368801_0_0_1"/>
<dbReference type="GeneID" id="9186520"/>
<organism evidence="1 2">
    <name type="scientific">Tuber melanosporum (strain Mel28)</name>
    <name type="common">Perigord black truffle</name>
    <dbReference type="NCBI Taxonomy" id="656061"/>
    <lineage>
        <taxon>Eukaryota</taxon>
        <taxon>Fungi</taxon>
        <taxon>Dikarya</taxon>
        <taxon>Ascomycota</taxon>
        <taxon>Pezizomycotina</taxon>
        <taxon>Pezizomycetes</taxon>
        <taxon>Pezizales</taxon>
        <taxon>Tuberaceae</taxon>
        <taxon>Tuber</taxon>
    </lineage>
</organism>
<proteinExistence type="predicted"/>
<protein>
    <submittedName>
        <fullName evidence="1">(Perigord truffle) hypothetical protein</fullName>
    </submittedName>
</protein>
<keyword evidence="2" id="KW-1185">Reference proteome</keyword>
<dbReference type="InParanoid" id="D5GP38"/>
<dbReference type="EMBL" id="FN430372">
    <property type="protein sequence ID" value="CAZ86281.1"/>
    <property type="molecule type" value="Genomic_DNA"/>
</dbReference>
<evidence type="ECO:0000313" key="2">
    <source>
        <dbReference type="Proteomes" id="UP000006911"/>
    </source>
</evidence>